<accession>A0A1F5YPY8</accession>
<sequence>MLDIKENFLRIIFSPGNMSLRRRFPVLPAVCLLSGLLAAQAAGQSFWRKNDRNTFIRNIQFNFNIPSARAVGLGGAFVAIADDATAGMANPAGLTILTMPEVSAHFKESRFKHVEFAGNELQRDLRKEFKNDVGSQSYLSLVYPHGKFAFSLYRQELINFESSYAAPGFGSVFDYPLLDPDEFALGNNTRSDIQVNNWGLAFAYQPTRYLSLGISNITSTLEFRFIEDLFQQQFQKNRPDRIFSVASNSSDVRYSVNFGLKFEPLQLFSFGAVYRSGPRFNIVNSIEDVRVDDLGRTNILKANQGLVFKVPDVYSFGVALRPLESLTLSLDMVRVEYSDLIKGLDRNLNEDDRPVSIPDFPYSRWVDSDGVQDLVLDDRTELHFGVEYFMTLGRWQIPVRAGFYTDPSHVVHTTIESEALQPLFPRGRDEIHGTFGLGFVLQNKIQLDTAVNFSRSVSEFLLSAVFRF</sequence>
<dbReference type="SUPFAM" id="SSF56935">
    <property type="entry name" value="Porins"/>
    <property type="match status" value="1"/>
</dbReference>
<comment type="subcellular location">
    <subcellularLocation>
        <location evidence="1">Cell outer membrane</location>
        <topology evidence="1">Multi-pass membrane protein</topology>
    </subcellularLocation>
</comment>
<reference evidence="8 9" key="1">
    <citation type="journal article" date="2016" name="Nat. Commun.">
        <title>Thousands of microbial genomes shed light on interconnected biogeochemical processes in an aquifer system.</title>
        <authorList>
            <person name="Anantharaman K."/>
            <person name="Brown C.T."/>
            <person name="Hug L.A."/>
            <person name="Sharon I."/>
            <person name="Castelle C.J."/>
            <person name="Probst A.J."/>
            <person name="Thomas B.C."/>
            <person name="Singh A."/>
            <person name="Wilkins M.J."/>
            <person name="Karaoz U."/>
            <person name="Brodie E.L."/>
            <person name="Williams K.H."/>
            <person name="Hubbard S.S."/>
            <person name="Banfield J.F."/>
        </authorList>
    </citation>
    <scope>NUCLEOTIDE SEQUENCE [LARGE SCALE GENOMIC DNA]</scope>
</reference>
<evidence type="ECO:0000256" key="1">
    <source>
        <dbReference type="ARBA" id="ARBA00004571"/>
    </source>
</evidence>
<dbReference type="AlphaFoldDB" id="A0A1F5YPY8"/>
<evidence type="ECO:0000256" key="2">
    <source>
        <dbReference type="ARBA" id="ARBA00008163"/>
    </source>
</evidence>
<name>A0A1F5YPY8_9BACT</name>
<dbReference type="GO" id="GO:0015483">
    <property type="term" value="F:long-chain fatty acid transporting porin activity"/>
    <property type="evidence" value="ECO:0007669"/>
    <property type="project" value="TreeGrafter"/>
</dbReference>
<dbReference type="Proteomes" id="UP000179129">
    <property type="component" value="Unassembled WGS sequence"/>
</dbReference>
<comment type="caution">
    <text evidence="8">The sequence shown here is derived from an EMBL/GenBank/DDBJ whole genome shotgun (WGS) entry which is preliminary data.</text>
</comment>
<evidence type="ECO:0000256" key="3">
    <source>
        <dbReference type="ARBA" id="ARBA00022452"/>
    </source>
</evidence>
<dbReference type="Pfam" id="PF03349">
    <property type="entry name" value="Toluene_X"/>
    <property type="match status" value="1"/>
</dbReference>
<keyword evidence="7" id="KW-0998">Cell outer membrane</keyword>
<proteinExistence type="inferred from homology"/>
<evidence type="ECO:0000313" key="9">
    <source>
        <dbReference type="Proteomes" id="UP000179129"/>
    </source>
</evidence>
<dbReference type="EMBL" id="MFIX01000188">
    <property type="protein sequence ID" value="OGG02261.1"/>
    <property type="molecule type" value="Genomic_DNA"/>
</dbReference>
<dbReference type="GO" id="GO:0009279">
    <property type="term" value="C:cell outer membrane"/>
    <property type="evidence" value="ECO:0007669"/>
    <property type="project" value="UniProtKB-SubCell"/>
</dbReference>
<protein>
    <recommendedName>
        <fullName evidence="10">Aromatic hydrocarbon degradation protein</fullName>
    </recommendedName>
</protein>
<keyword evidence="5" id="KW-0732">Signal</keyword>
<gene>
    <name evidence="8" type="ORF">A3F83_05340</name>
</gene>
<evidence type="ECO:0000256" key="4">
    <source>
        <dbReference type="ARBA" id="ARBA00022692"/>
    </source>
</evidence>
<dbReference type="STRING" id="1817867.A3F83_05340"/>
<keyword evidence="3" id="KW-1134">Transmembrane beta strand</keyword>
<comment type="similarity">
    <text evidence="2">Belongs to the OmpP1/FadL family.</text>
</comment>
<keyword evidence="6" id="KW-0472">Membrane</keyword>
<evidence type="ECO:0000256" key="5">
    <source>
        <dbReference type="ARBA" id="ARBA00022729"/>
    </source>
</evidence>
<dbReference type="Gene3D" id="2.40.160.60">
    <property type="entry name" value="Outer membrane protein transport protein (OMPP1/FadL/TodX)"/>
    <property type="match status" value="1"/>
</dbReference>
<dbReference type="PANTHER" id="PTHR35093">
    <property type="entry name" value="OUTER MEMBRANE PROTEIN NMB0088-RELATED"/>
    <property type="match status" value="1"/>
</dbReference>
<dbReference type="PANTHER" id="PTHR35093:SF8">
    <property type="entry name" value="OUTER MEMBRANE PROTEIN NMB0088-RELATED"/>
    <property type="match status" value="1"/>
</dbReference>
<evidence type="ECO:0000256" key="7">
    <source>
        <dbReference type="ARBA" id="ARBA00023237"/>
    </source>
</evidence>
<dbReference type="InterPro" id="IPR005017">
    <property type="entry name" value="OMPP1/FadL/TodX"/>
</dbReference>
<evidence type="ECO:0000256" key="6">
    <source>
        <dbReference type="ARBA" id="ARBA00023136"/>
    </source>
</evidence>
<evidence type="ECO:0000313" key="8">
    <source>
        <dbReference type="EMBL" id="OGG02261.1"/>
    </source>
</evidence>
<organism evidence="8 9">
    <name type="scientific">Candidatus Glassbacteria bacterium RIFCSPLOWO2_12_FULL_58_11</name>
    <dbReference type="NCBI Taxonomy" id="1817867"/>
    <lineage>
        <taxon>Bacteria</taxon>
        <taxon>Candidatus Glassiibacteriota</taxon>
    </lineage>
</organism>
<keyword evidence="4" id="KW-0812">Transmembrane</keyword>
<evidence type="ECO:0008006" key="10">
    <source>
        <dbReference type="Google" id="ProtNLM"/>
    </source>
</evidence>